<sequence length="260" mass="29546">MLLPKSCSFIPGSGRNGDSYRDSWIEESEKYNILILSPNYPETAYPYEDYHLGGIVADVNTRESITFIKNTNQVFLDEEKTSIQLNLDNASWIYEDFDRIFESAIKALNGSQRGYDIFGHSAGGQILHRFAILHTNSKAKRIIAANAGSYTLPDFETKFPFGIEDLNLSIEDLKKSFAKQLTIFVGELDNEHEKGGILLRSKTADKQGLHRLARARYFYKTAKIKATKMNCIFNWTLKVIPNVGHHMRKMGNAAGIYLYE</sequence>
<dbReference type="RefSeq" id="WP_343910039.1">
    <property type="nucleotide sequence ID" value="NZ_BAAAGE010000001.1"/>
</dbReference>
<reference evidence="2" key="1">
    <citation type="journal article" date="2019" name="Int. J. Syst. Evol. Microbiol.">
        <title>The Global Catalogue of Microorganisms (GCM) 10K type strain sequencing project: providing services to taxonomists for standard genome sequencing and annotation.</title>
        <authorList>
            <consortium name="The Broad Institute Genomics Platform"/>
            <consortium name="The Broad Institute Genome Sequencing Center for Infectious Disease"/>
            <person name="Wu L."/>
            <person name="Ma J."/>
        </authorList>
    </citation>
    <scope>NUCLEOTIDE SEQUENCE [LARGE SCALE GENOMIC DNA]</scope>
    <source>
        <strain evidence="2">JCM 15974</strain>
    </source>
</reference>
<comment type="caution">
    <text evidence="1">The sequence shown here is derived from an EMBL/GenBank/DDBJ whole genome shotgun (WGS) entry which is preliminary data.</text>
</comment>
<dbReference type="Gene3D" id="3.40.50.1820">
    <property type="entry name" value="alpha/beta hydrolase"/>
    <property type="match status" value="1"/>
</dbReference>
<dbReference type="InterPro" id="IPR029058">
    <property type="entry name" value="AB_hydrolase_fold"/>
</dbReference>
<evidence type="ECO:0000313" key="2">
    <source>
        <dbReference type="Proteomes" id="UP001501758"/>
    </source>
</evidence>
<gene>
    <name evidence="1" type="ORF">GCM10009430_04250</name>
</gene>
<protein>
    <recommendedName>
        <fullName evidence="3">Alpha/beta hydrolase</fullName>
    </recommendedName>
</protein>
<organism evidence="1 2">
    <name type="scientific">Aquimarina litoralis</name>
    <dbReference type="NCBI Taxonomy" id="584605"/>
    <lineage>
        <taxon>Bacteria</taxon>
        <taxon>Pseudomonadati</taxon>
        <taxon>Bacteroidota</taxon>
        <taxon>Flavobacteriia</taxon>
        <taxon>Flavobacteriales</taxon>
        <taxon>Flavobacteriaceae</taxon>
        <taxon>Aquimarina</taxon>
    </lineage>
</organism>
<evidence type="ECO:0000313" key="1">
    <source>
        <dbReference type="EMBL" id="GAA0713052.1"/>
    </source>
</evidence>
<dbReference type="EMBL" id="BAAAGE010000001">
    <property type="protein sequence ID" value="GAA0713052.1"/>
    <property type="molecule type" value="Genomic_DNA"/>
</dbReference>
<keyword evidence="2" id="KW-1185">Reference proteome</keyword>
<name>A0ABP3TMU8_9FLAO</name>
<accession>A0ABP3TMU8</accession>
<dbReference type="SUPFAM" id="SSF53474">
    <property type="entry name" value="alpha/beta-Hydrolases"/>
    <property type="match status" value="1"/>
</dbReference>
<dbReference type="Proteomes" id="UP001501758">
    <property type="component" value="Unassembled WGS sequence"/>
</dbReference>
<evidence type="ECO:0008006" key="3">
    <source>
        <dbReference type="Google" id="ProtNLM"/>
    </source>
</evidence>
<proteinExistence type="predicted"/>